<keyword evidence="2" id="KW-1185">Reference proteome</keyword>
<gene>
    <name evidence="1" type="ORF">E2C01_020303</name>
</gene>
<name>A0A5B7DZR8_PORTR</name>
<evidence type="ECO:0000313" key="1">
    <source>
        <dbReference type="EMBL" id="MPC27140.1"/>
    </source>
</evidence>
<dbReference type="Proteomes" id="UP000324222">
    <property type="component" value="Unassembled WGS sequence"/>
</dbReference>
<dbReference type="EMBL" id="VSRR010001698">
    <property type="protein sequence ID" value="MPC27140.1"/>
    <property type="molecule type" value="Genomic_DNA"/>
</dbReference>
<accession>A0A5B7DZR8</accession>
<evidence type="ECO:0000313" key="2">
    <source>
        <dbReference type="Proteomes" id="UP000324222"/>
    </source>
</evidence>
<protein>
    <submittedName>
        <fullName evidence="1">Uncharacterized protein</fullName>
    </submittedName>
</protein>
<comment type="caution">
    <text evidence="1">The sequence shown here is derived from an EMBL/GenBank/DDBJ whole genome shotgun (WGS) entry which is preliminary data.</text>
</comment>
<organism evidence="1 2">
    <name type="scientific">Portunus trituberculatus</name>
    <name type="common">Swimming crab</name>
    <name type="synonym">Neptunus trituberculatus</name>
    <dbReference type="NCBI Taxonomy" id="210409"/>
    <lineage>
        <taxon>Eukaryota</taxon>
        <taxon>Metazoa</taxon>
        <taxon>Ecdysozoa</taxon>
        <taxon>Arthropoda</taxon>
        <taxon>Crustacea</taxon>
        <taxon>Multicrustacea</taxon>
        <taxon>Malacostraca</taxon>
        <taxon>Eumalacostraca</taxon>
        <taxon>Eucarida</taxon>
        <taxon>Decapoda</taxon>
        <taxon>Pleocyemata</taxon>
        <taxon>Brachyura</taxon>
        <taxon>Eubrachyura</taxon>
        <taxon>Portunoidea</taxon>
        <taxon>Portunidae</taxon>
        <taxon>Portuninae</taxon>
        <taxon>Portunus</taxon>
    </lineage>
</organism>
<dbReference type="AlphaFoldDB" id="A0A5B7DZR8"/>
<sequence>MKLCVLRHLCQFFSPSQLLTLHKDLIAPCMEYSSNEWRFHSHSFIRYGLNQQLFILSTLLL</sequence>
<reference evidence="1 2" key="1">
    <citation type="submission" date="2019-05" db="EMBL/GenBank/DDBJ databases">
        <title>Another draft genome of Portunus trituberculatus and its Hox gene families provides insights of decapod evolution.</title>
        <authorList>
            <person name="Jeong J.-H."/>
            <person name="Song I."/>
            <person name="Kim S."/>
            <person name="Choi T."/>
            <person name="Kim D."/>
            <person name="Ryu S."/>
            <person name="Kim W."/>
        </authorList>
    </citation>
    <scope>NUCLEOTIDE SEQUENCE [LARGE SCALE GENOMIC DNA]</scope>
    <source>
        <tissue evidence="1">Muscle</tissue>
    </source>
</reference>
<proteinExistence type="predicted"/>